<sequence length="40" mass="4405">MFSALAHILLTGDYLGFTATGVEEDSPIVSMLLMLHSLYF</sequence>
<gene>
    <name evidence="2" type="ORF">SEA_WEASELS2_291</name>
    <name evidence="1" type="ORF">SEA_WEASELS2_5</name>
</gene>
<name>A0A1I9SAR3_9CAUD</name>
<organism evidence="2 3">
    <name type="scientific">Rhodococcus phage Weasels2</name>
    <dbReference type="NCBI Taxonomy" id="1897437"/>
    <lineage>
        <taxon>Viruses</taxon>
        <taxon>Duplodnaviria</taxon>
        <taxon>Heunggongvirae</taxon>
        <taxon>Uroviricota</taxon>
        <taxon>Caudoviricetes</taxon>
        <taxon>Weaselvirus</taxon>
        <taxon>Weaselvirus weasel</taxon>
    </lineage>
</organism>
<dbReference type="EMBL" id="KX774321">
    <property type="protein sequence ID" value="AOZ63595.1"/>
    <property type="molecule type" value="Genomic_DNA"/>
</dbReference>
<reference evidence="3" key="1">
    <citation type="submission" date="2016-08" db="EMBL/GenBank/DDBJ databases">
        <authorList>
            <person name="Seilhamer J.J."/>
        </authorList>
    </citation>
    <scope>NUCLEOTIDE SEQUENCE [LARGE SCALE GENOMIC DNA]</scope>
</reference>
<dbReference type="Proteomes" id="UP000224902">
    <property type="component" value="Segment"/>
</dbReference>
<dbReference type="EMBL" id="KX774321">
    <property type="protein sequence ID" value="AOZ63869.1"/>
    <property type="molecule type" value="Genomic_DNA"/>
</dbReference>
<reference evidence="2" key="2">
    <citation type="submission" date="2016-08" db="EMBL/GenBank/DDBJ databases">
        <authorList>
            <person name="Williams D.A."/>
            <person name="Albritton V.D."/>
            <person name="Beach M.O."/>
            <person name="Bonner C.T."/>
            <person name="Green C.T."/>
            <person name="Harrell M.L."/>
            <person name="Holder G.D."/>
            <person name="Juneau A.C."/>
            <person name="Labat G.M."/>
            <person name="Lawrence S.M."/>
            <person name="McCurry A.D."/>
            <person name="Myers D.S."/>
            <person name="Nowell A.J."/>
            <person name="Palowsky Z.R."/>
            <person name="Peoples M.D."/>
            <person name="Peterson-Gross L.E."/>
            <person name="Rizzo E.R."/>
            <person name="Rybicki S.K."/>
            <person name="Thomas C."/>
            <person name="West N."/>
            <person name="Williams D.A."/>
            <person name="Morgan G.B."/>
            <person name="Alonzo F.L."/>
            <person name="Wiedemeier A.M.D."/>
            <person name="Gissendanner C.R."/>
            <person name="Findley A.M."/>
            <person name="Delesalle V.A."/>
            <person name="Garlena R.A."/>
            <person name="Russell D.A."/>
            <person name="Pope W.H."/>
            <person name="Jacobs-Sera D."/>
            <person name="Hendrix R.W."/>
            <person name="Hatfull G.F."/>
        </authorList>
    </citation>
    <scope>NUCLEOTIDE SEQUENCE</scope>
</reference>
<protein>
    <submittedName>
        <fullName evidence="2">Uncharacterized protein</fullName>
    </submittedName>
</protein>
<accession>A0A1I9SAR3</accession>
<evidence type="ECO:0000313" key="3">
    <source>
        <dbReference type="Proteomes" id="UP000224902"/>
    </source>
</evidence>
<keyword evidence="3" id="KW-1185">Reference proteome</keyword>
<evidence type="ECO:0000313" key="2">
    <source>
        <dbReference type="EMBL" id="AOZ63869.1"/>
    </source>
</evidence>
<proteinExistence type="predicted"/>
<evidence type="ECO:0000313" key="1">
    <source>
        <dbReference type="EMBL" id="AOZ63595.1"/>
    </source>
</evidence>